<evidence type="ECO:0000259" key="2">
    <source>
        <dbReference type="Pfam" id="PF12776"/>
    </source>
</evidence>
<dbReference type="EMBL" id="KN833702">
    <property type="protein sequence ID" value="KIK26424.1"/>
    <property type="molecule type" value="Genomic_DNA"/>
</dbReference>
<evidence type="ECO:0000256" key="1">
    <source>
        <dbReference type="SAM" id="MobiDB-lite"/>
    </source>
</evidence>
<dbReference type="OrthoDB" id="2671340at2759"/>
<keyword evidence="4" id="KW-1185">Reference proteome</keyword>
<reference evidence="4" key="2">
    <citation type="submission" date="2015-01" db="EMBL/GenBank/DDBJ databases">
        <title>Evolutionary Origins and Diversification of the Mycorrhizal Mutualists.</title>
        <authorList>
            <consortium name="DOE Joint Genome Institute"/>
            <consortium name="Mycorrhizal Genomics Consortium"/>
            <person name="Kohler A."/>
            <person name="Kuo A."/>
            <person name="Nagy L.G."/>
            <person name="Floudas D."/>
            <person name="Copeland A."/>
            <person name="Barry K.W."/>
            <person name="Cichocki N."/>
            <person name="Veneault-Fourrey C."/>
            <person name="LaButti K."/>
            <person name="Lindquist E.A."/>
            <person name="Lipzen A."/>
            <person name="Lundell T."/>
            <person name="Morin E."/>
            <person name="Murat C."/>
            <person name="Riley R."/>
            <person name="Ohm R."/>
            <person name="Sun H."/>
            <person name="Tunlid A."/>
            <person name="Henrissat B."/>
            <person name="Grigoriev I.V."/>
            <person name="Hibbett D.S."/>
            <person name="Martin F."/>
        </authorList>
    </citation>
    <scope>NUCLEOTIDE SEQUENCE [LARGE SCALE GENOMIC DNA]</scope>
    <source>
        <strain evidence="4">441</strain>
    </source>
</reference>
<feature type="region of interest" description="Disordered" evidence="1">
    <location>
        <begin position="1"/>
        <end position="25"/>
    </location>
</feature>
<dbReference type="AlphaFoldDB" id="A0A0C9ZKD2"/>
<accession>A0A0C9ZKD2</accession>
<feature type="domain" description="Myb/SANT-like" evidence="2">
    <location>
        <begin position="31"/>
        <end position="129"/>
    </location>
</feature>
<name>A0A0C9ZKD2_9AGAM</name>
<dbReference type="STRING" id="765257.A0A0C9ZKD2"/>
<dbReference type="InterPro" id="IPR024752">
    <property type="entry name" value="Myb/SANT-like_dom"/>
</dbReference>
<reference evidence="3 4" key="1">
    <citation type="submission" date="2014-04" db="EMBL/GenBank/DDBJ databases">
        <authorList>
            <consortium name="DOE Joint Genome Institute"/>
            <person name="Kuo A."/>
            <person name="Kohler A."/>
            <person name="Costa M.D."/>
            <person name="Nagy L.G."/>
            <person name="Floudas D."/>
            <person name="Copeland A."/>
            <person name="Barry K.W."/>
            <person name="Cichocki N."/>
            <person name="Veneault-Fourrey C."/>
            <person name="LaButti K."/>
            <person name="Lindquist E.A."/>
            <person name="Lipzen A."/>
            <person name="Lundell T."/>
            <person name="Morin E."/>
            <person name="Murat C."/>
            <person name="Sun H."/>
            <person name="Tunlid A."/>
            <person name="Henrissat B."/>
            <person name="Grigoriev I.V."/>
            <person name="Hibbett D.S."/>
            <person name="Martin F."/>
            <person name="Nordberg H.P."/>
            <person name="Cantor M.N."/>
            <person name="Hua S.X."/>
        </authorList>
    </citation>
    <scope>NUCLEOTIDE SEQUENCE [LARGE SCALE GENOMIC DNA]</scope>
    <source>
        <strain evidence="3 4">441</strain>
    </source>
</reference>
<gene>
    <name evidence="3" type="ORF">PISMIDRAFT_43950</name>
</gene>
<sequence length="164" mass="18460">SSVQSNHSLHSQGPADLSDVEKSNPRKIPAKWTEEEEHALVLFLQANAAAAGDGLNFSKRYFNSTSQHLKDKFPNQRGGEKTGNMCSSKWTSLQEEYFAVVDLKKALGLTWTDENGAGMSSHDIVWKEYVKTHRHAACFRNKGFHLFQLLEEMMPSHAKGSYVF</sequence>
<feature type="non-terminal residue" evidence="3">
    <location>
        <position position="1"/>
    </location>
</feature>
<proteinExistence type="predicted"/>
<feature type="compositionally biased region" description="Polar residues" evidence="1">
    <location>
        <begin position="1"/>
        <end position="11"/>
    </location>
</feature>
<dbReference type="Proteomes" id="UP000054018">
    <property type="component" value="Unassembled WGS sequence"/>
</dbReference>
<evidence type="ECO:0000313" key="4">
    <source>
        <dbReference type="Proteomes" id="UP000054018"/>
    </source>
</evidence>
<feature type="non-terminal residue" evidence="3">
    <location>
        <position position="164"/>
    </location>
</feature>
<organism evidence="3 4">
    <name type="scientific">Pisolithus microcarpus 441</name>
    <dbReference type="NCBI Taxonomy" id="765257"/>
    <lineage>
        <taxon>Eukaryota</taxon>
        <taxon>Fungi</taxon>
        <taxon>Dikarya</taxon>
        <taxon>Basidiomycota</taxon>
        <taxon>Agaricomycotina</taxon>
        <taxon>Agaricomycetes</taxon>
        <taxon>Agaricomycetidae</taxon>
        <taxon>Boletales</taxon>
        <taxon>Sclerodermatineae</taxon>
        <taxon>Pisolithaceae</taxon>
        <taxon>Pisolithus</taxon>
    </lineage>
</organism>
<evidence type="ECO:0000313" key="3">
    <source>
        <dbReference type="EMBL" id="KIK26424.1"/>
    </source>
</evidence>
<dbReference type="HOGENOM" id="CLU_082499_2_1_1"/>
<protein>
    <recommendedName>
        <fullName evidence="2">Myb/SANT-like domain-containing protein</fullName>
    </recommendedName>
</protein>
<dbReference type="Pfam" id="PF12776">
    <property type="entry name" value="Myb_DNA-bind_3"/>
    <property type="match status" value="1"/>
</dbReference>